<keyword evidence="7" id="KW-0472">Membrane</keyword>
<keyword evidence="7" id="KW-0812">Transmembrane</keyword>
<feature type="region of interest" description="Disordered" evidence="6">
    <location>
        <begin position="266"/>
        <end position="292"/>
    </location>
</feature>
<evidence type="ECO:0000256" key="5">
    <source>
        <dbReference type="ARBA" id="ARBA00023242"/>
    </source>
</evidence>
<evidence type="ECO:0000313" key="9">
    <source>
        <dbReference type="RefSeq" id="XP_027198603.1"/>
    </source>
</evidence>
<keyword evidence="5" id="KW-0539">Nucleus</keyword>
<dbReference type="OMA" id="INCTCAS"/>
<reference evidence="9" key="1">
    <citation type="submission" date="2025-08" db="UniProtKB">
        <authorList>
            <consortium name="RefSeq"/>
        </authorList>
    </citation>
    <scope>IDENTIFICATION</scope>
    <source>
        <strain evidence="9">Airmid</strain>
    </source>
</reference>
<dbReference type="Proteomes" id="UP000515146">
    <property type="component" value="Unplaced"/>
</dbReference>
<dbReference type="AlphaFoldDB" id="A0A6P6XZG1"/>
<dbReference type="GO" id="GO:0046890">
    <property type="term" value="P:regulation of lipid biosynthetic process"/>
    <property type="evidence" value="ECO:0007669"/>
    <property type="project" value="TreeGrafter"/>
</dbReference>
<name>A0A6P6XZG1_DERPT</name>
<protein>
    <submittedName>
        <fullName evidence="9">Uncharacterized protein LOC113792848 isoform X1</fullName>
    </submittedName>
</protein>
<dbReference type="InParanoid" id="A0A6P6XZG1"/>
<comment type="similarity">
    <text evidence="3">Belongs to the SPOT14 family.</text>
</comment>
<sequence>MLSIKRKLNRERKFNFFSNLVIIQSAAGLRNIIIVIHSFIIPSLPSISKKKMIPGVCDTTTDKSTSTTTTTPAATTTMMNSRAMNKKNTSTIQVIGGTINHQQQHGLMCSQQSILTAMERFVRSMNNMDATVLVPSKLRDMDNIGLKTERHIIPSTFSNIANQTNELHNFFIMLNDVKKELLWGCSTSSTITSMAQSSSPISSSSSSTSHEFVYNNHRRNSTINNNTILFNRSISVQSSLTNQSIINNHNNSSILAINKQHSRQSSQEDCLGSIGSSVSSSSDTESDADSMLTDSIEDSTSHLFVSFRHHLQGLHSILNQLADSADFLSVRYQEEIGDI</sequence>
<keyword evidence="8" id="KW-1185">Reference proteome</keyword>
<evidence type="ECO:0000256" key="7">
    <source>
        <dbReference type="SAM" id="Phobius"/>
    </source>
</evidence>
<feature type="compositionally biased region" description="Low complexity" evidence="6">
    <location>
        <begin position="273"/>
        <end position="283"/>
    </location>
</feature>
<dbReference type="Gene3D" id="6.10.140.1610">
    <property type="match status" value="1"/>
</dbReference>
<dbReference type="KEGG" id="dpte:113792848"/>
<proteinExistence type="inferred from homology"/>
<evidence type="ECO:0000256" key="4">
    <source>
        <dbReference type="ARBA" id="ARBA00022490"/>
    </source>
</evidence>
<dbReference type="GO" id="GO:0005634">
    <property type="term" value="C:nucleus"/>
    <property type="evidence" value="ECO:0007669"/>
    <property type="project" value="UniProtKB-SubCell"/>
</dbReference>
<evidence type="ECO:0000256" key="6">
    <source>
        <dbReference type="SAM" id="MobiDB-lite"/>
    </source>
</evidence>
<keyword evidence="7" id="KW-1133">Transmembrane helix</keyword>
<dbReference type="RefSeq" id="XP_027198603.1">
    <property type="nucleotide sequence ID" value="XM_027342802.1"/>
</dbReference>
<dbReference type="FunCoup" id="A0A6P6XZG1">
    <property type="interactions" value="197"/>
</dbReference>
<evidence type="ECO:0000256" key="2">
    <source>
        <dbReference type="ARBA" id="ARBA00004496"/>
    </source>
</evidence>
<evidence type="ECO:0000256" key="1">
    <source>
        <dbReference type="ARBA" id="ARBA00004123"/>
    </source>
</evidence>
<evidence type="ECO:0000256" key="3">
    <source>
        <dbReference type="ARBA" id="ARBA00009488"/>
    </source>
</evidence>
<dbReference type="GO" id="GO:0005829">
    <property type="term" value="C:cytosol"/>
    <property type="evidence" value="ECO:0007669"/>
    <property type="project" value="TreeGrafter"/>
</dbReference>
<comment type="subcellular location">
    <subcellularLocation>
        <location evidence="2">Cytoplasm</location>
    </subcellularLocation>
    <subcellularLocation>
        <location evidence="1">Nucleus</location>
    </subcellularLocation>
</comment>
<dbReference type="OrthoDB" id="5951908at2759"/>
<feature type="transmembrane region" description="Helical" evidence="7">
    <location>
        <begin position="20"/>
        <end position="41"/>
    </location>
</feature>
<organism evidence="8 9">
    <name type="scientific">Dermatophagoides pteronyssinus</name>
    <name type="common">European house dust mite</name>
    <dbReference type="NCBI Taxonomy" id="6956"/>
    <lineage>
        <taxon>Eukaryota</taxon>
        <taxon>Metazoa</taxon>
        <taxon>Ecdysozoa</taxon>
        <taxon>Arthropoda</taxon>
        <taxon>Chelicerata</taxon>
        <taxon>Arachnida</taxon>
        <taxon>Acari</taxon>
        <taxon>Acariformes</taxon>
        <taxon>Sarcoptiformes</taxon>
        <taxon>Astigmata</taxon>
        <taxon>Psoroptidia</taxon>
        <taxon>Analgoidea</taxon>
        <taxon>Pyroglyphidae</taxon>
        <taxon>Dermatophagoidinae</taxon>
        <taxon>Dermatophagoides</taxon>
    </lineage>
</organism>
<dbReference type="Pfam" id="PF07084">
    <property type="entry name" value="Spot_14"/>
    <property type="match status" value="2"/>
</dbReference>
<gene>
    <name evidence="9" type="primary">LOC113792848</name>
</gene>
<dbReference type="PANTHER" id="PTHR14315">
    <property type="entry name" value="SPOT14 FAMILY MEMBER"/>
    <property type="match status" value="1"/>
</dbReference>
<dbReference type="InterPro" id="IPR009786">
    <property type="entry name" value="Spot_14"/>
</dbReference>
<keyword evidence="4" id="KW-0963">Cytoplasm</keyword>
<evidence type="ECO:0000313" key="8">
    <source>
        <dbReference type="Proteomes" id="UP000515146"/>
    </source>
</evidence>
<dbReference type="InterPro" id="IPR053719">
    <property type="entry name" value="Lipogen_MT_Stabilize_sf"/>
</dbReference>
<dbReference type="PANTHER" id="PTHR14315:SF17">
    <property type="entry name" value="MIP21584P"/>
    <property type="match status" value="1"/>
</dbReference>
<accession>A0A6P6XZG1</accession>